<dbReference type="Proteomes" id="UP000236165">
    <property type="component" value="Unassembled WGS sequence"/>
</dbReference>
<accession>A0AAP8GXT2</accession>
<dbReference type="EMBL" id="MKZQ01000031">
    <property type="protein sequence ID" value="PJN70509.1"/>
    <property type="molecule type" value="Genomic_DNA"/>
</dbReference>
<dbReference type="AlphaFoldDB" id="A0AAP8GXT2"/>
<gene>
    <name evidence="1" type="ORF">BACWE_26890</name>
</gene>
<dbReference type="RefSeq" id="WP_158248942.1">
    <property type="nucleotide sequence ID" value="NZ_MKZP01000069.1"/>
</dbReference>
<protein>
    <submittedName>
        <fullName evidence="1">Uncharacterized protein</fullName>
    </submittedName>
</protein>
<evidence type="ECO:0000313" key="1">
    <source>
        <dbReference type="EMBL" id="PJN70509.1"/>
    </source>
</evidence>
<comment type="caution">
    <text evidence="1">The sequence shown here is derived from an EMBL/GenBank/DDBJ whole genome shotgun (WGS) entry which is preliminary data.</text>
</comment>
<organism evidence="1 2">
    <name type="scientific">Bacillus mycoides</name>
    <dbReference type="NCBI Taxonomy" id="1405"/>
    <lineage>
        <taxon>Bacteria</taxon>
        <taxon>Bacillati</taxon>
        <taxon>Bacillota</taxon>
        <taxon>Bacilli</taxon>
        <taxon>Bacillales</taxon>
        <taxon>Bacillaceae</taxon>
        <taxon>Bacillus</taxon>
        <taxon>Bacillus cereus group</taxon>
    </lineage>
</organism>
<reference evidence="1 2" key="1">
    <citation type="submission" date="2016-10" db="EMBL/GenBank/DDBJ databases">
        <title>Genome Sequence of Bacillus weihenstephanensis GM6LP.</title>
        <authorList>
            <person name="Poehlein A."/>
            <person name="Wemheuer F."/>
            <person name="Hollensteiner J."/>
            <person name="Wemheuer B."/>
        </authorList>
    </citation>
    <scope>NUCLEOTIDE SEQUENCE [LARGE SCALE GENOMIC DNA]</scope>
    <source>
        <strain evidence="1 2">GM6LP</strain>
    </source>
</reference>
<evidence type="ECO:0000313" key="2">
    <source>
        <dbReference type="Proteomes" id="UP000236165"/>
    </source>
</evidence>
<sequence>MIIRSNQYPELDGLKLNGDYILEVPASNKNIKNMEKYKEIAEEYGVTLRFREE</sequence>
<proteinExistence type="predicted"/>
<name>A0AAP8GXT2_BACMY</name>